<keyword evidence="4" id="KW-1185">Reference proteome</keyword>
<evidence type="ECO:0000256" key="1">
    <source>
        <dbReference type="SAM" id="Coils"/>
    </source>
</evidence>
<accession>A0ABD3X1F7</accession>
<dbReference type="EMBL" id="JBJQND010000004">
    <property type="protein sequence ID" value="KAL3878828.1"/>
    <property type="molecule type" value="Genomic_DNA"/>
</dbReference>
<dbReference type="Pfam" id="PF16026">
    <property type="entry name" value="MIEAP"/>
    <property type="match status" value="1"/>
</dbReference>
<sequence>MDLLEDIDSFIIELSGEDLSALSLQRIVKGRKAVQQLTTFFAQDDKRYKEIELGKVSYLIDFLYEYMRNSPRGQNRETLLKVTHQYAAGAHNEIQKIKSFFIREYSDLPIQLPKPAKVLSGHVLEDILEPKLKIPVTSVKESQEQKQRKVLPAPVLVDEHNKDKHIAELKQRLQRQEETIHYLENGKVKELESDLKVLEMKRLDLEQKCKSQETEIWSLTESVKEMKELRERDKEIQEKRQERVDQLNKELEEENRRLREKNIQLQDRNADLTETLEKESKNLQVKLNQHDSQIKEETEELKELNSFLTKRVNEMSNELWKKENPTPTLLDLINMYKPEVISKRFLELFDNEWSSAFQELSVQKESQERIAETLLNIMMVSYTLSLRMSGLQLKNLQSIVKKDMLSLGGKEENVDELTERNKTLYELAISNIKELRKILAPPSIPSLKNLVLNNLSKEHNLSYSKESKMAAYVDACVELTWLMCTLDPPMHLETCKAPDPASKYFKPYTKSGKCVQYCVWPCLCLHSNGPILRKGVAQMT</sequence>
<feature type="coiled-coil region" evidence="1">
    <location>
        <begin position="159"/>
        <end position="318"/>
    </location>
</feature>
<protein>
    <recommendedName>
        <fullName evidence="2">Mitochondria-eating protein C-terminal domain-containing protein</fullName>
    </recommendedName>
</protein>
<dbReference type="InterPro" id="IPR031981">
    <property type="entry name" value="MIEAP_C"/>
</dbReference>
<gene>
    <name evidence="3" type="ORF">ACJMK2_031156</name>
</gene>
<reference evidence="3 4" key="1">
    <citation type="submission" date="2024-11" db="EMBL/GenBank/DDBJ databases">
        <title>Chromosome-level genome assembly of the freshwater bivalve Anodonta woodiana.</title>
        <authorList>
            <person name="Chen X."/>
        </authorList>
    </citation>
    <scope>NUCLEOTIDE SEQUENCE [LARGE SCALE GENOMIC DNA]</scope>
    <source>
        <strain evidence="3">MN2024</strain>
        <tissue evidence="3">Gills</tissue>
    </source>
</reference>
<organism evidence="3 4">
    <name type="scientific">Sinanodonta woodiana</name>
    <name type="common">Chinese pond mussel</name>
    <name type="synonym">Anodonta woodiana</name>
    <dbReference type="NCBI Taxonomy" id="1069815"/>
    <lineage>
        <taxon>Eukaryota</taxon>
        <taxon>Metazoa</taxon>
        <taxon>Spiralia</taxon>
        <taxon>Lophotrochozoa</taxon>
        <taxon>Mollusca</taxon>
        <taxon>Bivalvia</taxon>
        <taxon>Autobranchia</taxon>
        <taxon>Heteroconchia</taxon>
        <taxon>Palaeoheterodonta</taxon>
        <taxon>Unionida</taxon>
        <taxon>Unionoidea</taxon>
        <taxon>Unionidae</taxon>
        <taxon>Unioninae</taxon>
        <taxon>Sinanodonta</taxon>
    </lineage>
</organism>
<evidence type="ECO:0000259" key="2">
    <source>
        <dbReference type="Pfam" id="PF16026"/>
    </source>
</evidence>
<name>A0ABD3X1F7_SINWO</name>
<feature type="domain" description="Mitochondria-eating protein C-terminal" evidence="2">
    <location>
        <begin position="341"/>
        <end position="537"/>
    </location>
</feature>
<keyword evidence="1" id="KW-0175">Coiled coil</keyword>
<evidence type="ECO:0000313" key="4">
    <source>
        <dbReference type="Proteomes" id="UP001634394"/>
    </source>
</evidence>
<dbReference type="Proteomes" id="UP001634394">
    <property type="component" value="Unassembled WGS sequence"/>
</dbReference>
<comment type="caution">
    <text evidence="3">The sequence shown here is derived from an EMBL/GenBank/DDBJ whole genome shotgun (WGS) entry which is preliminary data.</text>
</comment>
<evidence type="ECO:0000313" key="3">
    <source>
        <dbReference type="EMBL" id="KAL3878828.1"/>
    </source>
</evidence>
<dbReference type="AlphaFoldDB" id="A0ABD3X1F7"/>
<proteinExistence type="predicted"/>